<evidence type="ECO:0000313" key="1">
    <source>
        <dbReference type="EMBL" id="UOE39212.1"/>
    </source>
</evidence>
<sequence>MEVSVIEKKLAQKDIPITPMRMIVLDALMKSSQAISLSEFEELLQQSDRSTIYRTLKTFEKKGLIHSIQENNTTQYLMCHDDCDESQHHDYHLHFYCTECKKTTCLEEVRFENIHFPEDYLIKELKFVANGICKDCQK</sequence>
<dbReference type="RefSeq" id="WP_243577387.1">
    <property type="nucleotide sequence ID" value="NZ_CP094529.1"/>
</dbReference>
<dbReference type="InterPro" id="IPR002481">
    <property type="entry name" value="FUR"/>
</dbReference>
<gene>
    <name evidence="1" type="ORF">MTP08_05430</name>
</gene>
<accession>A0ABY4BLV9</accession>
<keyword evidence="2" id="KW-1185">Reference proteome</keyword>
<dbReference type="EMBL" id="CP094529">
    <property type="protein sequence ID" value="UOE39212.1"/>
    <property type="molecule type" value="Genomic_DNA"/>
</dbReference>
<organism evidence="1 2">
    <name type="scientific">Chryseobacterium oryzae</name>
    <dbReference type="NCBI Taxonomy" id="2929799"/>
    <lineage>
        <taxon>Bacteria</taxon>
        <taxon>Pseudomonadati</taxon>
        <taxon>Bacteroidota</taxon>
        <taxon>Flavobacteriia</taxon>
        <taxon>Flavobacteriales</taxon>
        <taxon>Weeksellaceae</taxon>
        <taxon>Chryseobacterium group</taxon>
        <taxon>Chryseobacterium</taxon>
    </lineage>
</organism>
<dbReference type="PANTHER" id="PTHR33202">
    <property type="entry name" value="ZINC UPTAKE REGULATION PROTEIN"/>
    <property type="match status" value="1"/>
</dbReference>
<name>A0ABY4BLV9_9FLAO</name>
<dbReference type="InterPro" id="IPR036388">
    <property type="entry name" value="WH-like_DNA-bd_sf"/>
</dbReference>
<protein>
    <submittedName>
        <fullName evidence="1">Transcriptional repressor</fullName>
    </submittedName>
</protein>
<dbReference type="Proteomes" id="UP000831068">
    <property type="component" value="Chromosome"/>
</dbReference>
<dbReference type="PANTHER" id="PTHR33202:SF22">
    <property type="entry name" value="HYDROGEN PEROXIDE SENSITIVE REPRESSOR"/>
    <property type="match status" value="1"/>
</dbReference>
<evidence type="ECO:0000313" key="2">
    <source>
        <dbReference type="Proteomes" id="UP000831068"/>
    </source>
</evidence>
<reference evidence="1 2" key="1">
    <citation type="submission" date="2022-03" db="EMBL/GenBank/DDBJ databases">
        <title>Chryseobacterium sp. isolated from the Andong Sikhe.</title>
        <authorList>
            <person name="Won M."/>
            <person name="Kim S.-J."/>
            <person name="Kwon S.-W."/>
        </authorList>
    </citation>
    <scope>NUCLEOTIDE SEQUENCE [LARGE SCALE GENOMIC DNA]</scope>
    <source>
        <strain evidence="1 2">ADR-1</strain>
    </source>
</reference>
<dbReference type="SUPFAM" id="SSF46785">
    <property type="entry name" value="Winged helix' DNA-binding domain"/>
    <property type="match status" value="1"/>
</dbReference>
<dbReference type="Gene3D" id="1.10.10.10">
    <property type="entry name" value="Winged helix-like DNA-binding domain superfamily/Winged helix DNA-binding domain"/>
    <property type="match status" value="1"/>
</dbReference>
<dbReference type="InterPro" id="IPR036390">
    <property type="entry name" value="WH_DNA-bd_sf"/>
</dbReference>
<dbReference type="Pfam" id="PF01475">
    <property type="entry name" value="FUR"/>
    <property type="match status" value="1"/>
</dbReference>
<proteinExistence type="predicted"/>